<keyword evidence="2" id="KW-1185">Reference proteome</keyword>
<sequence length="68" mass="7143">PELFSMDNVVLSGHRAVATPESIRGTIELIAAPPTSTPSSQGSHCSALCSSETRAPFIYLDKIGLRSA</sequence>
<dbReference type="AlphaFoldDB" id="A0A453AAY9"/>
<protein>
    <recommendedName>
        <fullName evidence="3">D-isomer specific 2-hydroxyacid dehydrogenase NAD-binding domain-containing protein</fullName>
    </recommendedName>
</protein>
<reference evidence="2" key="1">
    <citation type="journal article" date="2014" name="Science">
        <title>Ancient hybridizations among the ancestral genomes of bread wheat.</title>
        <authorList>
            <consortium name="International Wheat Genome Sequencing Consortium,"/>
            <person name="Marcussen T."/>
            <person name="Sandve S.R."/>
            <person name="Heier L."/>
            <person name="Spannagl M."/>
            <person name="Pfeifer M."/>
            <person name="Jakobsen K.S."/>
            <person name="Wulff B.B."/>
            <person name="Steuernagel B."/>
            <person name="Mayer K.F."/>
            <person name="Olsen O.A."/>
        </authorList>
    </citation>
    <scope>NUCLEOTIDE SEQUENCE [LARGE SCALE GENOMIC DNA]</scope>
    <source>
        <strain evidence="2">cv. AL8/78</strain>
    </source>
</reference>
<evidence type="ECO:0000313" key="1">
    <source>
        <dbReference type="EnsemblPlants" id="AET2Gv20056400.2"/>
    </source>
</evidence>
<evidence type="ECO:0000313" key="2">
    <source>
        <dbReference type="Proteomes" id="UP000015105"/>
    </source>
</evidence>
<accession>A0A453AAY9</accession>
<reference evidence="1" key="4">
    <citation type="submission" date="2019-03" db="UniProtKB">
        <authorList>
            <consortium name="EnsemblPlants"/>
        </authorList>
    </citation>
    <scope>IDENTIFICATION</scope>
</reference>
<reference evidence="2" key="2">
    <citation type="journal article" date="2017" name="Nat. Plants">
        <title>The Aegilops tauschii genome reveals multiple impacts of transposons.</title>
        <authorList>
            <person name="Zhao G."/>
            <person name="Zou C."/>
            <person name="Li K."/>
            <person name="Wang K."/>
            <person name="Li T."/>
            <person name="Gao L."/>
            <person name="Zhang X."/>
            <person name="Wang H."/>
            <person name="Yang Z."/>
            <person name="Liu X."/>
            <person name="Jiang W."/>
            <person name="Mao L."/>
            <person name="Kong X."/>
            <person name="Jiao Y."/>
            <person name="Jia J."/>
        </authorList>
    </citation>
    <scope>NUCLEOTIDE SEQUENCE [LARGE SCALE GENOMIC DNA]</scope>
    <source>
        <strain evidence="2">cv. AL8/78</strain>
    </source>
</reference>
<name>A0A453AAY9_AEGTS</name>
<organism evidence="1 2">
    <name type="scientific">Aegilops tauschii subsp. strangulata</name>
    <name type="common">Goatgrass</name>
    <dbReference type="NCBI Taxonomy" id="200361"/>
    <lineage>
        <taxon>Eukaryota</taxon>
        <taxon>Viridiplantae</taxon>
        <taxon>Streptophyta</taxon>
        <taxon>Embryophyta</taxon>
        <taxon>Tracheophyta</taxon>
        <taxon>Spermatophyta</taxon>
        <taxon>Magnoliopsida</taxon>
        <taxon>Liliopsida</taxon>
        <taxon>Poales</taxon>
        <taxon>Poaceae</taxon>
        <taxon>BOP clade</taxon>
        <taxon>Pooideae</taxon>
        <taxon>Triticodae</taxon>
        <taxon>Triticeae</taxon>
        <taxon>Triticinae</taxon>
        <taxon>Aegilops</taxon>
    </lineage>
</organism>
<evidence type="ECO:0008006" key="3">
    <source>
        <dbReference type="Google" id="ProtNLM"/>
    </source>
</evidence>
<dbReference type="Proteomes" id="UP000015105">
    <property type="component" value="Chromosome 2D"/>
</dbReference>
<reference evidence="1" key="5">
    <citation type="journal article" date="2021" name="G3 (Bethesda)">
        <title>Aegilops tauschii genome assembly Aet v5.0 features greater sequence contiguity and improved annotation.</title>
        <authorList>
            <person name="Wang L."/>
            <person name="Zhu T."/>
            <person name="Rodriguez J.C."/>
            <person name="Deal K.R."/>
            <person name="Dubcovsky J."/>
            <person name="McGuire P.E."/>
            <person name="Lux T."/>
            <person name="Spannagl M."/>
            <person name="Mayer K.F.X."/>
            <person name="Baldrich P."/>
            <person name="Meyers B.C."/>
            <person name="Huo N."/>
            <person name="Gu Y.Q."/>
            <person name="Zhou H."/>
            <person name="Devos K.M."/>
            <person name="Bennetzen J.L."/>
            <person name="Unver T."/>
            <person name="Budak H."/>
            <person name="Gulick P.J."/>
            <person name="Galiba G."/>
            <person name="Kalapos B."/>
            <person name="Nelson D.R."/>
            <person name="Li P."/>
            <person name="You F.M."/>
            <person name="Luo M.C."/>
            <person name="Dvorak J."/>
        </authorList>
    </citation>
    <scope>NUCLEOTIDE SEQUENCE [LARGE SCALE GENOMIC DNA]</scope>
    <source>
        <strain evidence="1">cv. AL8/78</strain>
    </source>
</reference>
<reference evidence="1" key="3">
    <citation type="journal article" date="2017" name="Nature">
        <title>Genome sequence of the progenitor of the wheat D genome Aegilops tauschii.</title>
        <authorList>
            <person name="Luo M.C."/>
            <person name="Gu Y.Q."/>
            <person name="Puiu D."/>
            <person name="Wang H."/>
            <person name="Twardziok S.O."/>
            <person name="Deal K.R."/>
            <person name="Huo N."/>
            <person name="Zhu T."/>
            <person name="Wang L."/>
            <person name="Wang Y."/>
            <person name="McGuire P.E."/>
            <person name="Liu S."/>
            <person name="Long H."/>
            <person name="Ramasamy R.K."/>
            <person name="Rodriguez J.C."/>
            <person name="Van S.L."/>
            <person name="Yuan L."/>
            <person name="Wang Z."/>
            <person name="Xia Z."/>
            <person name="Xiao L."/>
            <person name="Anderson O.D."/>
            <person name="Ouyang S."/>
            <person name="Liang Y."/>
            <person name="Zimin A.V."/>
            <person name="Pertea G."/>
            <person name="Qi P."/>
            <person name="Bennetzen J.L."/>
            <person name="Dai X."/>
            <person name="Dawson M.W."/>
            <person name="Muller H.G."/>
            <person name="Kugler K."/>
            <person name="Rivarola-Duarte L."/>
            <person name="Spannagl M."/>
            <person name="Mayer K.F.X."/>
            <person name="Lu F.H."/>
            <person name="Bevan M.W."/>
            <person name="Leroy P."/>
            <person name="Li P."/>
            <person name="You F.M."/>
            <person name="Sun Q."/>
            <person name="Liu Z."/>
            <person name="Lyons E."/>
            <person name="Wicker T."/>
            <person name="Salzberg S.L."/>
            <person name="Devos K.M."/>
            <person name="Dvorak J."/>
        </authorList>
    </citation>
    <scope>NUCLEOTIDE SEQUENCE [LARGE SCALE GENOMIC DNA]</scope>
    <source>
        <strain evidence="1">cv. AL8/78</strain>
    </source>
</reference>
<proteinExistence type="predicted"/>
<dbReference type="EnsemblPlants" id="AET2Gv20056400.2">
    <property type="protein sequence ID" value="AET2Gv20056400.2"/>
    <property type="gene ID" value="AET2Gv20056400"/>
</dbReference>
<dbReference type="Gramene" id="AET2Gv20056400.2">
    <property type="protein sequence ID" value="AET2Gv20056400.2"/>
    <property type="gene ID" value="AET2Gv20056400"/>
</dbReference>